<dbReference type="PANTHER" id="PTHR34107">
    <property type="entry name" value="SLL0198 PROTEIN-RELATED"/>
    <property type="match status" value="1"/>
</dbReference>
<evidence type="ECO:0000259" key="1">
    <source>
        <dbReference type="Pfam" id="PF05685"/>
    </source>
</evidence>
<dbReference type="CDD" id="cd06260">
    <property type="entry name" value="DUF820-like"/>
    <property type="match status" value="1"/>
</dbReference>
<accession>A0ABW3HQC5</accession>
<dbReference type="EMBL" id="JBHTJZ010000011">
    <property type="protein sequence ID" value="MFD0959717.1"/>
    <property type="molecule type" value="Genomic_DNA"/>
</dbReference>
<evidence type="ECO:0000313" key="3">
    <source>
        <dbReference type="Proteomes" id="UP001596989"/>
    </source>
</evidence>
<dbReference type="InterPro" id="IPR011335">
    <property type="entry name" value="Restrct_endonuc-II-like"/>
</dbReference>
<dbReference type="SUPFAM" id="SSF52980">
    <property type="entry name" value="Restriction endonuclease-like"/>
    <property type="match status" value="1"/>
</dbReference>
<dbReference type="RefSeq" id="WP_377563953.1">
    <property type="nucleotide sequence ID" value="NZ_JBHTJZ010000011.1"/>
</dbReference>
<gene>
    <name evidence="2" type="ORF">ACFQ2I_09970</name>
</gene>
<organism evidence="2 3">
    <name type="scientific">Paenibacillus chungangensis</name>
    <dbReference type="NCBI Taxonomy" id="696535"/>
    <lineage>
        <taxon>Bacteria</taxon>
        <taxon>Bacillati</taxon>
        <taxon>Bacillota</taxon>
        <taxon>Bacilli</taxon>
        <taxon>Bacillales</taxon>
        <taxon>Paenibacillaceae</taxon>
        <taxon>Paenibacillus</taxon>
    </lineage>
</organism>
<protein>
    <submittedName>
        <fullName evidence="2">Uma2 family endonuclease</fullName>
    </submittedName>
</protein>
<dbReference type="Pfam" id="PF05685">
    <property type="entry name" value="Uma2"/>
    <property type="match status" value="1"/>
</dbReference>
<comment type="caution">
    <text evidence="2">The sequence shown here is derived from an EMBL/GenBank/DDBJ whole genome shotgun (WGS) entry which is preliminary data.</text>
</comment>
<dbReference type="Gene3D" id="3.90.1570.10">
    <property type="entry name" value="tt1808, chain A"/>
    <property type="match status" value="1"/>
</dbReference>
<feature type="domain" description="Putative restriction endonuclease" evidence="1">
    <location>
        <begin position="27"/>
        <end position="187"/>
    </location>
</feature>
<dbReference type="Proteomes" id="UP001596989">
    <property type="component" value="Unassembled WGS sequence"/>
</dbReference>
<dbReference type="InterPro" id="IPR012296">
    <property type="entry name" value="Nuclease_put_TT1808"/>
</dbReference>
<dbReference type="GO" id="GO:0004519">
    <property type="term" value="F:endonuclease activity"/>
    <property type="evidence" value="ECO:0007669"/>
    <property type="project" value="UniProtKB-KW"/>
</dbReference>
<keyword evidence="2" id="KW-0255">Endonuclease</keyword>
<keyword evidence="2" id="KW-0540">Nuclease</keyword>
<reference evidence="3" key="1">
    <citation type="journal article" date="2019" name="Int. J. Syst. Evol. Microbiol.">
        <title>The Global Catalogue of Microorganisms (GCM) 10K type strain sequencing project: providing services to taxonomists for standard genome sequencing and annotation.</title>
        <authorList>
            <consortium name="The Broad Institute Genomics Platform"/>
            <consortium name="The Broad Institute Genome Sequencing Center for Infectious Disease"/>
            <person name="Wu L."/>
            <person name="Ma J."/>
        </authorList>
    </citation>
    <scope>NUCLEOTIDE SEQUENCE [LARGE SCALE GENOMIC DNA]</scope>
    <source>
        <strain evidence="3">CCUG 59129</strain>
    </source>
</reference>
<sequence>MNRNKNDEDANLAKNKDKIREQSITYEMYAELPDDGQRYEIFDGILEMMSPGPSPRHQDVNRELEFILMQSCRNDYLIYDAPIDVILSDRNVVQPDVLMIHRSRLQIITKRGIEGAPDLVVEIVSPGSRSRDRITKLRLYARHDVPEYWVIDADSLTLEQYRLIDGGQYELINLFEGDDRVYSDKLPCVSFSVSEIFREVRG</sequence>
<keyword evidence="2" id="KW-0378">Hydrolase</keyword>
<evidence type="ECO:0000313" key="2">
    <source>
        <dbReference type="EMBL" id="MFD0959717.1"/>
    </source>
</evidence>
<proteinExistence type="predicted"/>
<dbReference type="PANTHER" id="PTHR34107:SF4">
    <property type="entry name" value="SLL1222 PROTEIN"/>
    <property type="match status" value="1"/>
</dbReference>
<name>A0ABW3HQC5_9BACL</name>
<keyword evidence="3" id="KW-1185">Reference proteome</keyword>
<dbReference type="InterPro" id="IPR008538">
    <property type="entry name" value="Uma2"/>
</dbReference>